<feature type="domain" description="Reverse transcriptase/retrotransposon-derived protein RNase H-like" evidence="1">
    <location>
        <begin position="35"/>
        <end position="128"/>
    </location>
</feature>
<proteinExistence type="predicted"/>
<dbReference type="Gene3D" id="3.10.20.370">
    <property type="match status" value="1"/>
</dbReference>
<feature type="non-terminal residue" evidence="2">
    <location>
        <position position="1"/>
    </location>
</feature>
<accession>A0AAF0ZKS9</accession>
<evidence type="ECO:0000313" key="2">
    <source>
        <dbReference type="EMBL" id="WMV41373.1"/>
    </source>
</evidence>
<keyword evidence="3" id="KW-1185">Reference proteome</keyword>
<organism evidence="2 3">
    <name type="scientific">Solanum verrucosum</name>
    <dbReference type="NCBI Taxonomy" id="315347"/>
    <lineage>
        <taxon>Eukaryota</taxon>
        <taxon>Viridiplantae</taxon>
        <taxon>Streptophyta</taxon>
        <taxon>Embryophyta</taxon>
        <taxon>Tracheophyta</taxon>
        <taxon>Spermatophyta</taxon>
        <taxon>Magnoliopsida</taxon>
        <taxon>eudicotyledons</taxon>
        <taxon>Gunneridae</taxon>
        <taxon>Pentapetalae</taxon>
        <taxon>asterids</taxon>
        <taxon>lamiids</taxon>
        <taxon>Solanales</taxon>
        <taxon>Solanaceae</taxon>
        <taxon>Solanoideae</taxon>
        <taxon>Solaneae</taxon>
        <taxon>Solanum</taxon>
    </lineage>
</organism>
<dbReference type="Proteomes" id="UP001234989">
    <property type="component" value="Chromosome 8"/>
</dbReference>
<gene>
    <name evidence="2" type="ORF">MTR67_034758</name>
</gene>
<evidence type="ECO:0000313" key="3">
    <source>
        <dbReference type="Proteomes" id="UP001234989"/>
    </source>
</evidence>
<reference evidence="2" key="1">
    <citation type="submission" date="2023-08" db="EMBL/GenBank/DDBJ databases">
        <title>A de novo genome assembly of Solanum verrucosum Schlechtendal, a Mexican diploid species geographically isolated from the other diploid A-genome species in potato relatives.</title>
        <authorList>
            <person name="Hosaka K."/>
        </authorList>
    </citation>
    <scope>NUCLEOTIDE SEQUENCE</scope>
    <source>
        <tissue evidence="2">Young leaves</tissue>
    </source>
</reference>
<dbReference type="InterPro" id="IPR041577">
    <property type="entry name" value="RT_RNaseH_2"/>
</dbReference>
<dbReference type="Pfam" id="PF17919">
    <property type="entry name" value="RT_RNaseH_2"/>
    <property type="match status" value="1"/>
</dbReference>
<dbReference type="InterPro" id="IPR043502">
    <property type="entry name" value="DNA/RNA_pol_sf"/>
</dbReference>
<dbReference type="PANTHER" id="PTHR34072">
    <property type="entry name" value="ENZYMATIC POLYPROTEIN-RELATED"/>
    <property type="match status" value="1"/>
</dbReference>
<evidence type="ECO:0000259" key="1">
    <source>
        <dbReference type="Pfam" id="PF17919"/>
    </source>
</evidence>
<dbReference type="PANTHER" id="PTHR34072:SF57">
    <property type="entry name" value="RNA-DIRECTED DNA POLYMERASE"/>
    <property type="match status" value="1"/>
</dbReference>
<protein>
    <recommendedName>
        <fullName evidence="1">Reverse transcriptase/retrotransposon-derived protein RNase H-like domain-containing protein</fullName>
    </recommendedName>
</protein>
<dbReference type="AlphaFoldDB" id="A0AAF0ZKS9"/>
<name>A0AAF0ZKS9_SOLVR</name>
<sequence>VGFYWRFIKDFSKVGFPFCRLLEKQSVFNFDEAFLEAFSCLKEILLLVRIIVAPDWSIPFELMCDSCRVTFGNILGQRKGNIFHPVYYASMFLNVAKKNYTITRQELSVVVYTFEKFRAYLLGTKVVVHTYHAAI</sequence>
<dbReference type="EMBL" id="CP133619">
    <property type="protein sequence ID" value="WMV41373.1"/>
    <property type="molecule type" value="Genomic_DNA"/>
</dbReference>
<dbReference type="SUPFAM" id="SSF56672">
    <property type="entry name" value="DNA/RNA polymerases"/>
    <property type="match status" value="1"/>
</dbReference>